<evidence type="ECO:0000313" key="2">
    <source>
        <dbReference type="Proteomes" id="UP001194714"/>
    </source>
</evidence>
<evidence type="ECO:0000313" key="1">
    <source>
        <dbReference type="EMBL" id="MBF5060242.1"/>
    </source>
</evidence>
<reference evidence="1 2" key="1">
    <citation type="submission" date="2020-01" db="EMBL/GenBank/DDBJ databases">
        <title>Draft genome sequence of Cand. Neptunochlamydia vexilliferae K9.</title>
        <authorList>
            <person name="Schulz F."/>
            <person name="Koestlbacher S."/>
            <person name="Wascher F."/>
            <person name="Pizzetti I."/>
            <person name="Horn M."/>
        </authorList>
    </citation>
    <scope>NUCLEOTIDE SEQUENCE [LARGE SCALE GENOMIC DNA]</scope>
    <source>
        <strain evidence="1 2">K9</strain>
    </source>
</reference>
<dbReference type="EMBL" id="JAAEJV010000102">
    <property type="protein sequence ID" value="MBF5060242.1"/>
    <property type="molecule type" value="Genomic_DNA"/>
</dbReference>
<sequence>MKGLWFLVFFGIVHGNLIEIALPDEERDVRVVQNFLLFHAFSKAKGEMEVTFSSGLEKSPYLHGSPEALHCFFPHFHQQLRKVIQGNIENFDQSKEKFLSHLDPFERGLAEEIDLEGVLKVASTLVPVLSQGSPYQPFYNLSLTPSDQSNISKIIKAMGDLGWVGLLKEKRAMEKIGDKVVHVHPLRFLSYIVTNPSLKKRLPKIMKDVFKRKGFLNGYGKRVGFSQRMTHELHRGNMMQYVPGFARSIGVSQGLIMHYLDNHDWEGLVRAVM</sequence>
<organism evidence="1 2">
    <name type="scientific">Candidatus Neptunichlamydia vexilliferae</name>
    <dbReference type="NCBI Taxonomy" id="1651774"/>
    <lineage>
        <taxon>Bacteria</taxon>
        <taxon>Pseudomonadati</taxon>
        <taxon>Chlamydiota</taxon>
        <taxon>Chlamydiia</taxon>
        <taxon>Parachlamydiales</taxon>
        <taxon>Simkaniaceae</taxon>
        <taxon>Candidatus Neptunichlamydia</taxon>
    </lineage>
</organism>
<name>A0ABS0B1G0_9BACT</name>
<dbReference type="RefSeq" id="WP_194848555.1">
    <property type="nucleotide sequence ID" value="NZ_JAAEJV010000102.1"/>
</dbReference>
<comment type="caution">
    <text evidence="1">The sequence shown here is derived from an EMBL/GenBank/DDBJ whole genome shotgun (WGS) entry which is preliminary data.</text>
</comment>
<dbReference type="Proteomes" id="UP001194714">
    <property type="component" value="Unassembled WGS sequence"/>
</dbReference>
<dbReference type="InterPro" id="IPR058398">
    <property type="entry name" value="DUF8085"/>
</dbReference>
<protein>
    <submittedName>
        <fullName evidence="1">Uncharacterized protein</fullName>
    </submittedName>
</protein>
<proteinExistence type="predicted"/>
<gene>
    <name evidence="1" type="ORF">NEPTK9_001775</name>
</gene>
<accession>A0ABS0B1G0</accession>
<keyword evidence="2" id="KW-1185">Reference proteome</keyword>
<dbReference type="Pfam" id="PF26330">
    <property type="entry name" value="DUF8085"/>
    <property type="match status" value="1"/>
</dbReference>